<reference evidence="3 4" key="1">
    <citation type="submission" date="2021-03" db="EMBL/GenBank/DDBJ databases">
        <title>novel species isolated from a fishpond in China.</title>
        <authorList>
            <person name="Lu H."/>
            <person name="Cai Z."/>
        </authorList>
    </citation>
    <scope>NUCLEOTIDE SEQUENCE [LARGE SCALE GENOMIC DNA]</scope>
    <source>
        <strain evidence="3 4">YJ13C</strain>
    </source>
</reference>
<sequence>MKKIITLLLFTSLFAGLVSAQDMSNLQLTDAVTGKTLSLTSQVKGKALVLIFHSLNCPFAKMYEERIIDFKSRFQSQDITFLMVNSEISGKEQSAESLKNHIDNTGLNMSYVMDENQEWVKFFNITKIPEMVILIPGANGPTVVYRGAFDNNAQAATAVTEKYLEKAINQVLRGETPSPNQVRAVGCNVRAF</sequence>
<dbReference type="Gene3D" id="3.40.30.10">
    <property type="entry name" value="Glutaredoxin"/>
    <property type="match status" value="1"/>
</dbReference>
<name>A0ABS3CGM4_9BACT</name>
<dbReference type="PANTHER" id="PTHR43640">
    <property type="entry name" value="OS07G0260300 PROTEIN"/>
    <property type="match status" value="1"/>
</dbReference>
<dbReference type="InterPro" id="IPR036249">
    <property type="entry name" value="Thioredoxin-like_sf"/>
</dbReference>
<dbReference type="PANTHER" id="PTHR43640:SF1">
    <property type="entry name" value="THIOREDOXIN-DEPENDENT PEROXIREDOXIN"/>
    <property type="match status" value="1"/>
</dbReference>
<proteinExistence type="predicted"/>
<dbReference type="InterPro" id="IPR013766">
    <property type="entry name" value="Thioredoxin_domain"/>
</dbReference>
<feature type="chain" id="PRO_5046074017" evidence="1">
    <location>
        <begin position="21"/>
        <end position="192"/>
    </location>
</feature>
<dbReference type="Pfam" id="PF13905">
    <property type="entry name" value="Thioredoxin_8"/>
    <property type="match status" value="1"/>
</dbReference>
<evidence type="ECO:0000313" key="4">
    <source>
        <dbReference type="Proteomes" id="UP000664480"/>
    </source>
</evidence>
<dbReference type="Proteomes" id="UP000664480">
    <property type="component" value="Unassembled WGS sequence"/>
</dbReference>
<evidence type="ECO:0000313" key="3">
    <source>
        <dbReference type="EMBL" id="MBN7815684.1"/>
    </source>
</evidence>
<dbReference type="EMBL" id="JAFKCU010000002">
    <property type="protein sequence ID" value="MBN7815684.1"/>
    <property type="molecule type" value="Genomic_DNA"/>
</dbReference>
<protein>
    <submittedName>
        <fullName evidence="3">Redoxin domain-containing protein</fullName>
    </submittedName>
</protein>
<dbReference type="SUPFAM" id="SSF52833">
    <property type="entry name" value="Thioredoxin-like"/>
    <property type="match status" value="1"/>
</dbReference>
<organism evidence="3 4">
    <name type="scientific">Algoriphagus pacificus</name>
    <dbReference type="NCBI Taxonomy" id="2811234"/>
    <lineage>
        <taxon>Bacteria</taxon>
        <taxon>Pseudomonadati</taxon>
        <taxon>Bacteroidota</taxon>
        <taxon>Cytophagia</taxon>
        <taxon>Cytophagales</taxon>
        <taxon>Cyclobacteriaceae</taxon>
        <taxon>Algoriphagus</taxon>
    </lineage>
</organism>
<accession>A0ABS3CGM4</accession>
<feature type="signal peptide" evidence="1">
    <location>
        <begin position="1"/>
        <end position="20"/>
    </location>
</feature>
<dbReference type="InterPro" id="IPR047262">
    <property type="entry name" value="PRX-like1"/>
</dbReference>
<evidence type="ECO:0000259" key="2">
    <source>
        <dbReference type="PROSITE" id="PS51352"/>
    </source>
</evidence>
<feature type="domain" description="Thioredoxin" evidence="2">
    <location>
        <begin position="17"/>
        <end position="169"/>
    </location>
</feature>
<dbReference type="PROSITE" id="PS51352">
    <property type="entry name" value="THIOREDOXIN_2"/>
    <property type="match status" value="1"/>
</dbReference>
<evidence type="ECO:0000256" key="1">
    <source>
        <dbReference type="SAM" id="SignalP"/>
    </source>
</evidence>
<keyword evidence="4" id="KW-1185">Reference proteome</keyword>
<comment type="caution">
    <text evidence="3">The sequence shown here is derived from an EMBL/GenBank/DDBJ whole genome shotgun (WGS) entry which is preliminary data.</text>
</comment>
<dbReference type="RefSeq" id="WP_206586340.1">
    <property type="nucleotide sequence ID" value="NZ_JAFKCU010000002.1"/>
</dbReference>
<dbReference type="InterPro" id="IPR012336">
    <property type="entry name" value="Thioredoxin-like_fold"/>
</dbReference>
<keyword evidence="1" id="KW-0732">Signal</keyword>
<gene>
    <name evidence="3" type="ORF">J0A69_09600</name>
</gene>